<reference evidence="2 3" key="1">
    <citation type="journal article" date="2015" name="Nature">
        <title>rRNA introns, odd ribosomes, and small enigmatic genomes across a large radiation of phyla.</title>
        <authorList>
            <person name="Brown C.T."/>
            <person name="Hug L.A."/>
            <person name="Thomas B.C."/>
            <person name="Sharon I."/>
            <person name="Castelle C.J."/>
            <person name="Singh A."/>
            <person name="Wilkins M.J."/>
            <person name="Williams K.H."/>
            <person name="Banfield J.F."/>
        </authorList>
    </citation>
    <scope>NUCLEOTIDE SEQUENCE [LARGE SCALE GENOMIC DNA]</scope>
</reference>
<keyword evidence="1" id="KW-1133">Transmembrane helix</keyword>
<evidence type="ECO:0008006" key="4">
    <source>
        <dbReference type="Google" id="ProtNLM"/>
    </source>
</evidence>
<keyword evidence="1" id="KW-0472">Membrane</keyword>
<gene>
    <name evidence="2" type="ORF">UW78_C0003G0022</name>
</gene>
<dbReference type="Pfam" id="PF07098">
    <property type="entry name" value="DUF1360"/>
    <property type="match status" value="1"/>
</dbReference>
<evidence type="ECO:0000256" key="1">
    <source>
        <dbReference type="SAM" id="Phobius"/>
    </source>
</evidence>
<dbReference type="AlphaFoldDB" id="A0A0G1MMM2"/>
<evidence type="ECO:0000313" key="3">
    <source>
        <dbReference type="Proteomes" id="UP000034595"/>
    </source>
</evidence>
<feature type="transmembrane region" description="Helical" evidence="1">
    <location>
        <begin position="110"/>
        <end position="133"/>
    </location>
</feature>
<sequence>MDTLELKTTRDSLYFWNIIAIIVFMVVIIKIVTIAGVEAMQVISEISPFHFLLISLTTFRLTRLFVADHITEWLRDLCMKKVSINDPLTGAVFVRQEKYLKGLRRLISDILGCPWCVGVWVALGTIVLYYTAITGIFSAGWMIILVFSLAGAAELIYAVVVALLSPHARVGFEMQQKGSNLLGSAKRVPPSQNANVCTECGV</sequence>
<protein>
    <recommendedName>
        <fullName evidence="4">DUF1360 domain-containing protein</fullName>
    </recommendedName>
</protein>
<dbReference type="Proteomes" id="UP000034595">
    <property type="component" value="Unassembled WGS sequence"/>
</dbReference>
<feature type="transmembrane region" description="Helical" evidence="1">
    <location>
        <begin position="139"/>
        <end position="164"/>
    </location>
</feature>
<feature type="transmembrane region" description="Helical" evidence="1">
    <location>
        <begin position="12"/>
        <end position="37"/>
    </location>
</feature>
<evidence type="ECO:0000313" key="2">
    <source>
        <dbReference type="EMBL" id="KKT82062.1"/>
    </source>
</evidence>
<proteinExistence type="predicted"/>
<name>A0A0G1MMM2_9BACT</name>
<organism evidence="2 3">
    <name type="scientific">Candidatus Azambacteria bacterium GW2011_GWA1_44_9</name>
    <dbReference type="NCBI Taxonomy" id="1618610"/>
    <lineage>
        <taxon>Bacteria</taxon>
        <taxon>Candidatus Azamiibacteriota</taxon>
    </lineage>
</organism>
<feature type="transmembrane region" description="Helical" evidence="1">
    <location>
        <begin position="49"/>
        <end position="66"/>
    </location>
</feature>
<comment type="caution">
    <text evidence="2">The sequence shown here is derived from an EMBL/GenBank/DDBJ whole genome shotgun (WGS) entry which is preliminary data.</text>
</comment>
<dbReference type="EMBL" id="LCJQ01000003">
    <property type="protein sequence ID" value="KKT82062.1"/>
    <property type="molecule type" value="Genomic_DNA"/>
</dbReference>
<dbReference type="InterPro" id="IPR010773">
    <property type="entry name" value="Mycophage_PG1_Gp7"/>
</dbReference>
<accession>A0A0G1MMM2</accession>
<keyword evidence="1" id="KW-0812">Transmembrane</keyword>